<protein>
    <submittedName>
        <fullName evidence="1">Homeobox-DDT domain protein RLT2</fullName>
    </submittedName>
</protein>
<keyword evidence="2" id="KW-1185">Reference proteome</keyword>
<gene>
    <name evidence="1" type="ORF">LOK49_LG07G02102</name>
</gene>
<organism evidence="1 2">
    <name type="scientific">Camellia lanceoleosa</name>
    <dbReference type="NCBI Taxonomy" id="1840588"/>
    <lineage>
        <taxon>Eukaryota</taxon>
        <taxon>Viridiplantae</taxon>
        <taxon>Streptophyta</taxon>
        <taxon>Embryophyta</taxon>
        <taxon>Tracheophyta</taxon>
        <taxon>Spermatophyta</taxon>
        <taxon>Magnoliopsida</taxon>
        <taxon>eudicotyledons</taxon>
        <taxon>Gunneridae</taxon>
        <taxon>Pentapetalae</taxon>
        <taxon>asterids</taxon>
        <taxon>Ericales</taxon>
        <taxon>Theaceae</taxon>
        <taxon>Camellia</taxon>
    </lineage>
</organism>
<evidence type="ECO:0000313" key="2">
    <source>
        <dbReference type="Proteomes" id="UP001060215"/>
    </source>
</evidence>
<reference evidence="1 2" key="1">
    <citation type="journal article" date="2022" name="Plant J.">
        <title>Chromosome-level genome of Camellia lanceoleosa provides a valuable resource for understanding genome evolution and self-incompatibility.</title>
        <authorList>
            <person name="Gong W."/>
            <person name="Xiao S."/>
            <person name="Wang L."/>
            <person name="Liao Z."/>
            <person name="Chang Y."/>
            <person name="Mo W."/>
            <person name="Hu G."/>
            <person name="Li W."/>
            <person name="Zhao G."/>
            <person name="Zhu H."/>
            <person name="Hu X."/>
            <person name="Ji K."/>
            <person name="Xiang X."/>
            <person name="Song Q."/>
            <person name="Yuan D."/>
            <person name="Jin S."/>
            <person name="Zhang L."/>
        </authorList>
    </citation>
    <scope>NUCLEOTIDE SEQUENCE [LARGE SCALE GENOMIC DNA]</scope>
    <source>
        <strain evidence="1">SQ_2022a</strain>
    </source>
</reference>
<sequence>MEGGGGGGGGGGSDGEKKKPPESGENKVKRKMKTASQLEILEKTYAAETYPSEALRAELSVKLGLSDRQLQMWFCHRRLKDRKTPPVKRPRKDASPAAVVASSSGVGDEMVVGEVGNEHVSGSGSGSSPFRHVETHQHPHPHPQHHQRVVPRTGAAIPRIATDMPAMKRYYEPPQAISELRAIAFVEAQLGEPLREDGPILGMEFDPLPPGAFGAPIVTVGQQKPATRHYEPNLYERPDAKPIKGAARALHEYQFLPEQPSVRNDTYERAASSHYFGSPTDVPSGRSALPTGRSFMHGNEQVPSGYGFQGQMPSLSLLPHQGRQGHPLPSTSGEIDIVPRKNSVANIGTDAHFGAHPITGLENPFIPSDRRATTHEEDISRIERKRKSEEARIAKEVEAHEKRIRKELEKQDILRRKREEQMRKEMERQDRERRKEEERLLREKQREEERYQREQKREMERREKFLQKESIRAEKMRLKEELRREKEAARQKAANDRATARRIAKESMELIEDERLELMELAASGRGLPSILSLDSETLQNLELYRDKLVEFPPKSVHLRRPFAIQPWTDSEENIGNLLMVWRFLINFADVLGLWPFTLDEFVQAFHDYDPRLLGEIHVALLRSIIKDIEDVARTPSSTGLGVNQNTAANPGGGHPQIVEGAYAWGFDIRSWQRHLNPWTWPEILRQFALSAGFGPKLKKRSIEQAYLRDENEGNDGEDIISNLRNGAAAENALAIMQERGFSNPRRSRHRLTPGTVKFAAFHVLSLEGSNGLTILEVAEKIQVIKDWYFVILALSVIPSAYLMFIFSHVRNLVFGTSQQARHLKHLSLLHYQGIQSFLKEQLLQHIVSCFYRKDPVDTEAILSAAREKIQIFKNGYLDGEDAEDVEPDDVERDEDSESDIAEDPDADDLGTELKPNNEALSCEANRYLAKSLPADGKDTYRDEVIETPEVGVKSLGDSSPLMQSEGYKEVKSIGASVDQSIDVVGICNEAATLDQEDTVIDESNSGEPWVQGLMEGEYSDLSVEERLSALVALIGVANEGNSIRIILEERLEAANALKKQMWAEVQLDKRRMKEEYVMKMQYPSYISDKTEPNVQISSAEGRQSPLPTVDDKNGLVSTNPVEQKEHLHDAQNDQNYPIHMPTERNPPIQEASTCTDNLSLLQPGYAAERSRSQLKAYIGHKAEEMYVYRSLPLGQDRRRNRYWQFITSSSRNDPGSGRIFVELRHGCWRLIDSEECQLVFSCLAAGFDALLASLDVRGLRESNLHSILQKVEVSFKETLRRNLAYTKAGRPVNNIKTEVSGIAYNLDCSAGTDSPSCTVYVSNSDMPEPSSSFSIGLGRNETEKKDALKRYQDFEKWMWEECLNSSVLYAVKYGKKRCRQLLDICDCRDVYYFEDDHCPSCHRTYETSIRDINFSEHVAKCKEKFKGDPCWTLQGLDPSPPLRIRLHKALLALIEVSIPIEALQPAWSEGYRRSWGMKLHTVTTAEELLQILTLLEVGIKKDFLSSNFETTSELLGSCNQIEFAANVSLNSELVSVLPWVPQTSSAVALRLMELDASIYYELHQKKIDSQKDKGAGDFIMPPSKFSLVKNVPEYDLAQAPLETENLLQEPWADHGSLHSSSGRGRGARGRGRGGRTRGGRSQRRAISSRSVNAQRSTTTNSERFGQLLGWKGRSRGRGGRKRGRRTARSRQKPVKRVAEIGSERDQPKEVLFENTVRSSDLQWNREEPTGTPLLGAENASSSERSEYEDYNRQAMAEDEYDDDLMVDDYSSVFNGKSMHLMEGIDYNLDGEEDDDDRAQEEGDDDADADADGDGDEDEGDDSEEDGQGDTDVERYINDESDEGEEENRDGGGEQIGNTDEGEGTGSTSSEYSD</sequence>
<evidence type="ECO:0000313" key="1">
    <source>
        <dbReference type="EMBL" id="KAI8009238.1"/>
    </source>
</evidence>
<comment type="caution">
    <text evidence="1">The sequence shown here is derived from an EMBL/GenBank/DDBJ whole genome shotgun (WGS) entry which is preliminary data.</text>
</comment>
<accession>A0ACC0H8N8</accession>
<dbReference type="EMBL" id="CM045764">
    <property type="protein sequence ID" value="KAI8009238.1"/>
    <property type="molecule type" value="Genomic_DNA"/>
</dbReference>
<proteinExistence type="predicted"/>
<name>A0ACC0H8N8_9ERIC</name>
<keyword evidence="1" id="KW-0371">Homeobox</keyword>
<keyword evidence="1" id="KW-0238">DNA-binding</keyword>
<dbReference type="Proteomes" id="UP001060215">
    <property type="component" value="Chromosome 7"/>
</dbReference>